<evidence type="ECO:0000259" key="1">
    <source>
        <dbReference type="Pfam" id="PF00248"/>
    </source>
</evidence>
<accession>A0A176QGE4</accession>
<dbReference type="InterPro" id="IPR050523">
    <property type="entry name" value="AKR_Detox_Biosynth"/>
</dbReference>
<gene>
    <name evidence="2" type="ORF">AWH69_02855</name>
</gene>
<dbReference type="GO" id="GO:0016491">
    <property type="term" value="F:oxidoreductase activity"/>
    <property type="evidence" value="ECO:0007669"/>
    <property type="project" value="InterPro"/>
</dbReference>
<dbReference type="PANTHER" id="PTHR43364:SF6">
    <property type="entry name" value="OXIDOREDUCTASE-RELATED"/>
    <property type="match status" value="1"/>
</dbReference>
<dbReference type="EMBL" id="LQZG01000001">
    <property type="protein sequence ID" value="OAB88741.1"/>
    <property type="molecule type" value="Genomic_DNA"/>
</dbReference>
<reference evidence="2 3" key="1">
    <citation type="submission" date="2016-01" db="EMBL/GenBank/DDBJ databases">
        <title>Janibacter melonis strain CD11_4 genome sequencing and assembly.</title>
        <authorList>
            <person name="Nair G.R."/>
            <person name="Kaur G."/>
            <person name="Chander A.M."/>
            <person name="Mayilraj S."/>
        </authorList>
    </citation>
    <scope>NUCLEOTIDE SEQUENCE [LARGE SCALE GENOMIC DNA]</scope>
    <source>
        <strain evidence="2 3">CD11-4</strain>
    </source>
</reference>
<proteinExistence type="predicted"/>
<comment type="caution">
    <text evidence="2">The sequence shown here is derived from an EMBL/GenBank/DDBJ whole genome shotgun (WGS) entry which is preliminary data.</text>
</comment>
<keyword evidence="3" id="KW-1185">Reference proteome</keyword>
<dbReference type="Proteomes" id="UP000076976">
    <property type="component" value="Unassembled WGS sequence"/>
</dbReference>
<dbReference type="Pfam" id="PF00248">
    <property type="entry name" value="Aldo_ket_red"/>
    <property type="match status" value="1"/>
</dbReference>
<dbReference type="InterPro" id="IPR018170">
    <property type="entry name" value="Aldo/ket_reductase_CS"/>
</dbReference>
<protein>
    <submittedName>
        <fullName evidence="2">Oxidoreductase</fullName>
    </submittedName>
</protein>
<organism evidence="2 3">
    <name type="scientific">Janibacter melonis</name>
    <dbReference type="NCBI Taxonomy" id="262209"/>
    <lineage>
        <taxon>Bacteria</taxon>
        <taxon>Bacillati</taxon>
        <taxon>Actinomycetota</taxon>
        <taxon>Actinomycetes</taxon>
        <taxon>Micrococcales</taxon>
        <taxon>Intrasporangiaceae</taxon>
        <taxon>Janibacter</taxon>
    </lineage>
</organism>
<dbReference type="SUPFAM" id="SSF51430">
    <property type="entry name" value="NAD(P)-linked oxidoreductase"/>
    <property type="match status" value="1"/>
</dbReference>
<evidence type="ECO:0000313" key="3">
    <source>
        <dbReference type="Proteomes" id="UP000076976"/>
    </source>
</evidence>
<dbReference type="GO" id="GO:0005829">
    <property type="term" value="C:cytosol"/>
    <property type="evidence" value="ECO:0007669"/>
    <property type="project" value="TreeGrafter"/>
</dbReference>
<dbReference type="RefSeq" id="WP_068271150.1">
    <property type="nucleotide sequence ID" value="NZ_LQZG01000001.1"/>
</dbReference>
<feature type="domain" description="NADP-dependent oxidoreductase" evidence="1">
    <location>
        <begin position="6"/>
        <end position="313"/>
    </location>
</feature>
<dbReference type="PANTHER" id="PTHR43364">
    <property type="entry name" value="NADH-SPECIFIC METHYLGLYOXAL REDUCTASE-RELATED"/>
    <property type="match status" value="1"/>
</dbReference>
<sequence>MSIDQLVLGTMYFGTRVEQGTAHDLMDRFVDAGGRMVDTADAYSFWTSESGRGGQSEECVGEWLTSRPGMRARVELATKVGAEPDHPFDGEIRQTVGLGRDHVRSAVEASLRRLRTDVVDVYWAHVPDERTPVEEVARTFGEVVAEGSARRVGMSNFPVWQVERARAVAAAAGLQPVDALQLHTSYVSPRPGAAVPGKDNPYGWVGVDTLSYLDAHPGTELWVYSPLVQASYTRRAERPFPDAYDHPGTTARLAVLDAVADESGLDAGQVVLAWMLARGWRPIVGVSTAEQLESALVAARAELAPEQLERLDAPA</sequence>
<dbReference type="PROSITE" id="PS00062">
    <property type="entry name" value="ALDOKETO_REDUCTASE_2"/>
    <property type="match status" value="1"/>
</dbReference>
<dbReference type="InterPro" id="IPR036812">
    <property type="entry name" value="NAD(P)_OxRdtase_dom_sf"/>
</dbReference>
<dbReference type="InterPro" id="IPR023210">
    <property type="entry name" value="NADP_OxRdtase_dom"/>
</dbReference>
<dbReference type="AlphaFoldDB" id="A0A176QGE4"/>
<dbReference type="Gene3D" id="3.20.20.100">
    <property type="entry name" value="NADP-dependent oxidoreductase domain"/>
    <property type="match status" value="1"/>
</dbReference>
<evidence type="ECO:0000313" key="2">
    <source>
        <dbReference type="EMBL" id="OAB88741.1"/>
    </source>
</evidence>
<dbReference type="STRING" id="262209.AWH69_02855"/>
<name>A0A176QGE4_9MICO</name>